<evidence type="ECO:0000313" key="1">
    <source>
        <dbReference type="EMBL" id="SVB04587.1"/>
    </source>
</evidence>
<sequence>MPGTDPLPVEDGCITVHRAGAW</sequence>
<accession>A0A382AUD5</accession>
<name>A0A382AUD5_9ZZZZ</name>
<reference evidence="1" key="1">
    <citation type="submission" date="2018-05" db="EMBL/GenBank/DDBJ databases">
        <authorList>
            <person name="Lanie J.A."/>
            <person name="Ng W.-L."/>
            <person name="Kazmierczak K.M."/>
            <person name="Andrzejewski T.M."/>
            <person name="Davidsen T.M."/>
            <person name="Wayne K.J."/>
            <person name="Tettelin H."/>
            <person name="Glass J.I."/>
            <person name="Rusch D."/>
            <person name="Podicherti R."/>
            <person name="Tsui H.-C.T."/>
            <person name="Winkler M.E."/>
        </authorList>
    </citation>
    <scope>NUCLEOTIDE SEQUENCE</scope>
</reference>
<protein>
    <submittedName>
        <fullName evidence="1">Uncharacterized protein</fullName>
    </submittedName>
</protein>
<dbReference type="AlphaFoldDB" id="A0A382AUD5"/>
<organism evidence="1">
    <name type="scientific">marine metagenome</name>
    <dbReference type="NCBI Taxonomy" id="408172"/>
    <lineage>
        <taxon>unclassified sequences</taxon>
        <taxon>metagenomes</taxon>
        <taxon>ecological metagenomes</taxon>
    </lineage>
</organism>
<gene>
    <name evidence="1" type="ORF">METZ01_LOCUS157441</name>
</gene>
<dbReference type="EMBL" id="UINC01026689">
    <property type="protein sequence ID" value="SVB04587.1"/>
    <property type="molecule type" value="Genomic_DNA"/>
</dbReference>
<proteinExistence type="predicted"/>